<proteinExistence type="predicted"/>
<dbReference type="Gene3D" id="3.30.200.20">
    <property type="entry name" value="Phosphorylase Kinase, domain 1"/>
    <property type="match status" value="1"/>
</dbReference>
<feature type="non-terminal residue" evidence="1">
    <location>
        <position position="328"/>
    </location>
</feature>
<evidence type="ECO:0000313" key="1">
    <source>
        <dbReference type="EMBL" id="VEL22268.1"/>
    </source>
</evidence>
<accession>A0A3S5FE05</accession>
<dbReference type="OrthoDB" id="341578at2759"/>
<gene>
    <name evidence="1" type="ORF">PXEA_LOCUS15708</name>
</gene>
<dbReference type="EMBL" id="CAAALY010055548">
    <property type="protein sequence ID" value="VEL22268.1"/>
    <property type="molecule type" value="Genomic_DNA"/>
</dbReference>
<reference evidence="1" key="1">
    <citation type="submission" date="2018-11" db="EMBL/GenBank/DDBJ databases">
        <authorList>
            <consortium name="Pathogen Informatics"/>
        </authorList>
    </citation>
    <scope>NUCLEOTIDE SEQUENCE</scope>
</reference>
<organism evidence="1 2">
    <name type="scientific">Protopolystoma xenopodis</name>
    <dbReference type="NCBI Taxonomy" id="117903"/>
    <lineage>
        <taxon>Eukaryota</taxon>
        <taxon>Metazoa</taxon>
        <taxon>Spiralia</taxon>
        <taxon>Lophotrochozoa</taxon>
        <taxon>Platyhelminthes</taxon>
        <taxon>Monogenea</taxon>
        <taxon>Polyopisthocotylea</taxon>
        <taxon>Polystomatidea</taxon>
        <taxon>Polystomatidae</taxon>
        <taxon>Protopolystoma</taxon>
    </lineage>
</organism>
<dbReference type="Proteomes" id="UP000784294">
    <property type="component" value="Unassembled WGS sequence"/>
</dbReference>
<comment type="caution">
    <text evidence="1">The sequence shown here is derived from an EMBL/GenBank/DDBJ whole genome shotgun (WGS) entry which is preliminary data.</text>
</comment>
<sequence>SALASLDHPGIVRYYRAWIEYPPQGWQEQKDRQLLLHTSFPLIDQDTYTGVTSCHQDYNYTTEFLAQGNLHRDSSHELSPDFRDPIGWGFHKTHDQKAVIGVKKASQVERNKDCAIVDKLENLYKPDEFSYTQHWLASHLTLADSPFVSIAAVRKSGKKRDYKLKSKHFNAPTSNVRPQLVLSTIDPIWGSTNCEGINSSKGININISTVSSDTNDYDYSNSVSRQDHITPIFSSTQAASSKEEDSLIGFSNFTEINGIDVTAPHSETSHSSSFEFKRQQYNKNGPSGLLPYFIKYDSFNYLAGYIGFQVSYSGHSLSCFSFNMLASF</sequence>
<evidence type="ECO:0000313" key="2">
    <source>
        <dbReference type="Proteomes" id="UP000784294"/>
    </source>
</evidence>
<dbReference type="AlphaFoldDB" id="A0A3S5FE05"/>
<protein>
    <submittedName>
        <fullName evidence="1">Uncharacterized protein</fullName>
    </submittedName>
</protein>
<keyword evidence="2" id="KW-1185">Reference proteome</keyword>
<name>A0A3S5FE05_9PLAT</name>